<gene>
    <name evidence="2" type="ORF">HTAM1171_LOCUS9631</name>
</gene>
<dbReference type="AlphaFoldDB" id="A0A7S2I4Q2"/>
<protein>
    <submittedName>
        <fullName evidence="2">Uncharacterized protein</fullName>
    </submittedName>
</protein>
<accession>A0A7S2I4Q2</accession>
<evidence type="ECO:0000256" key="1">
    <source>
        <dbReference type="SAM" id="MobiDB-lite"/>
    </source>
</evidence>
<organism evidence="2">
    <name type="scientific">Helicotheca tamesis</name>
    <dbReference type="NCBI Taxonomy" id="374047"/>
    <lineage>
        <taxon>Eukaryota</taxon>
        <taxon>Sar</taxon>
        <taxon>Stramenopiles</taxon>
        <taxon>Ochrophyta</taxon>
        <taxon>Bacillariophyta</taxon>
        <taxon>Mediophyceae</taxon>
        <taxon>Lithodesmiophycidae</taxon>
        <taxon>Lithodesmiales</taxon>
        <taxon>Lithodesmiaceae</taxon>
        <taxon>Helicotheca</taxon>
    </lineage>
</organism>
<feature type="region of interest" description="Disordered" evidence="1">
    <location>
        <begin position="41"/>
        <end position="68"/>
    </location>
</feature>
<dbReference type="EMBL" id="HBGV01015619">
    <property type="protein sequence ID" value="CAD9508859.1"/>
    <property type="molecule type" value="Transcribed_RNA"/>
</dbReference>
<evidence type="ECO:0000313" key="2">
    <source>
        <dbReference type="EMBL" id="CAD9508859.1"/>
    </source>
</evidence>
<proteinExistence type="predicted"/>
<sequence>MKSATSIAISDAPSTPSSVSYECHSILLCDELLKTSLSDEVYDNEEDSEDGSCGSDYDENESSQEDLDLDRKTFQQLAKEREVQAVIHGFNLLSSDLDCDDEDEDDEVTQKDHCEGKVDACRDGRSSAVDSNEHAFNTKSKVLCIEAFERRAVKKMMSMGKIIEGSAQGSSGFRRYKYIRHPPSCFHPNQ</sequence>
<name>A0A7S2I4Q2_9STRA</name>
<reference evidence="2" key="1">
    <citation type="submission" date="2021-01" db="EMBL/GenBank/DDBJ databases">
        <authorList>
            <person name="Corre E."/>
            <person name="Pelletier E."/>
            <person name="Niang G."/>
            <person name="Scheremetjew M."/>
            <person name="Finn R."/>
            <person name="Kale V."/>
            <person name="Holt S."/>
            <person name="Cochrane G."/>
            <person name="Meng A."/>
            <person name="Brown T."/>
            <person name="Cohen L."/>
        </authorList>
    </citation>
    <scope>NUCLEOTIDE SEQUENCE</scope>
    <source>
        <strain evidence="2">CCMP826</strain>
    </source>
</reference>